<evidence type="ECO:0000256" key="1">
    <source>
        <dbReference type="SAM" id="MobiDB-lite"/>
    </source>
</evidence>
<keyword evidence="2" id="KW-1133">Transmembrane helix</keyword>
<dbReference type="RefSeq" id="WP_172113188.1">
    <property type="nucleotide sequence ID" value="NZ_JABFDN010000009.1"/>
</dbReference>
<feature type="compositionally biased region" description="Basic residues" evidence="1">
    <location>
        <begin position="20"/>
        <end position="35"/>
    </location>
</feature>
<keyword evidence="2" id="KW-0472">Membrane</keyword>
<name>A0ABX2CIU3_9BRAD</name>
<comment type="caution">
    <text evidence="3">The sequence shown here is derived from an EMBL/GenBank/DDBJ whole genome shotgun (WGS) entry which is preliminary data.</text>
</comment>
<organism evidence="3 4">
    <name type="scientific">Bradyrhizobium aeschynomenes</name>
    <dbReference type="NCBI Taxonomy" id="2734909"/>
    <lineage>
        <taxon>Bacteria</taxon>
        <taxon>Pseudomonadati</taxon>
        <taxon>Pseudomonadota</taxon>
        <taxon>Alphaproteobacteria</taxon>
        <taxon>Hyphomicrobiales</taxon>
        <taxon>Nitrobacteraceae</taxon>
        <taxon>Bradyrhizobium</taxon>
    </lineage>
</organism>
<gene>
    <name evidence="3" type="ORF">HL667_24140</name>
</gene>
<accession>A0ABX2CIU3</accession>
<evidence type="ECO:0000313" key="4">
    <source>
        <dbReference type="Proteomes" id="UP000886476"/>
    </source>
</evidence>
<feature type="region of interest" description="Disordered" evidence="1">
    <location>
        <begin position="1"/>
        <end position="49"/>
    </location>
</feature>
<protein>
    <recommendedName>
        <fullName evidence="5">Cation transporter</fullName>
    </recommendedName>
</protein>
<dbReference type="Proteomes" id="UP000886476">
    <property type="component" value="Unassembled WGS sequence"/>
</dbReference>
<dbReference type="EMBL" id="JABFDN010000009">
    <property type="protein sequence ID" value="NPU68114.1"/>
    <property type="molecule type" value="Genomic_DNA"/>
</dbReference>
<evidence type="ECO:0000313" key="3">
    <source>
        <dbReference type="EMBL" id="NPU68114.1"/>
    </source>
</evidence>
<proteinExistence type="predicted"/>
<keyword evidence="4" id="KW-1185">Reference proteome</keyword>
<keyword evidence="2" id="KW-0812">Transmembrane</keyword>
<sequence length="81" mass="8560">MTQSALQSHGHSHAHDAHGHGHGHGHAHGHNHPHAHSHDPAAPHPAQPAPWSILRMPVTVRLGAALAASAVLWVIVILAMR</sequence>
<reference evidence="3" key="1">
    <citation type="submission" date="2020-05" db="EMBL/GenBank/DDBJ databases">
        <title>Nod-independent and nitrogen-fixing Bradyrhizobium aeschynomene sp. nov. isolated from nodules of Aeschynomene indica.</title>
        <authorList>
            <person name="Zhang Z."/>
        </authorList>
    </citation>
    <scope>NUCLEOTIDE SEQUENCE</scope>
    <source>
        <strain evidence="3">83012</strain>
    </source>
</reference>
<evidence type="ECO:0008006" key="5">
    <source>
        <dbReference type="Google" id="ProtNLM"/>
    </source>
</evidence>
<feature type="transmembrane region" description="Helical" evidence="2">
    <location>
        <begin position="58"/>
        <end position="80"/>
    </location>
</feature>
<evidence type="ECO:0000256" key="2">
    <source>
        <dbReference type="SAM" id="Phobius"/>
    </source>
</evidence>